<name>A0A1Y1BMB4_9BURK</name>
<gene>
    <name evidence="1" type="ORF">BSFP_038610</name>
</gene>
<reference evidence="1 2" key="1">
    <citation type="journal article" date="2017" name="Genome Announc.">
        <title>Complete Genome Sequence of Burkholderia stabilis FERMP-21014.</title>
        <authorList>
            <person name="Konishi K."/>
            <person name="Kumagai T."/>
            <person name="Sakasegawa S."/>
            <person name="Tamura T."/>
        </authorList>
    </citation>
    <scope>NUCLEOTIDE SEQUENCE [LARGE SCALE GENOMIC DNA]</scope>
    <source>
        <strain evidence="1 2">FERMP-21014</strain>
    </source>
</reference>
<dbReference type="AlphaFoldDB" id="A0A1Y1BMB4"/>
<dbReference type="EMBL" id="AP018112">
    <property type="protein sequence ID" value="BAX60995.1"/>
    <property type="molecule type" value="Genomic_DNA"/>
</dbReference>
<evidence type="ECO:0000313" key="2">
    <source>
        <dbReference type="Proteomes" id="UP000218432"/>
    </source>
</evidence>
<sequence length="44" mass="4977">MLGNEYPEESPPKSTKVAEDIAMMEVISLMREEILLNIYMVSAC</sequence>
<dbReference type="Proteomes" id="UP000218432">
    <property type="component" value="Chromosome 2"/>
</dbReference>
<organism evidence="1 2">
    <name type="scientific">Burkholderia stabilis</name>
    <dbReference type="NCBI Taxonomy" id="95485"/>
    <lineage>
        <taxon>Bacteria</taxon>
        <taxon>Pseudomonadati</taxon>
        <taxon>Pseudomonadota</taxon>
        <taxon>Betaproteobacteria</taxon>
        <taxon>Burkholderiales</taxon>
        <taxon>Burkholderiaceae</taxon>
        <taxon>Burkholderia</taxon>
        <taxon>Burkholderia cepacia complex</taxon>
    </lineage>
</organism>
<accession>A0A1Y1BMB4</accession>
<evidence type="ECO:0000313" key="1">
    <source>
        <dbReference type="EMBL" id="BAX60995.1"/>
    </source>
</evidence>
<proteinExistence type="predicted"/>
<protein>
    <submittedName>
        <fullName evidence="1">Uncharacterized protein</fullName>
    </submittedName>
</protein>